<gene>
    <name evidence="3" type="ORF">CH378_18615</name>
</gene>
<comment type="caution">
    <text evidence="3">The sequence shown here is derived from an EMBL/GenBank/DDBJ whole genome shotgun (WGS) entry which is preliminary data.</text>
</comment>
<organism evidence="3 4">
    <name type="scientific">Leptospira kmetyi</name>
    <dbReference type="NCBI Taxonomy" id="408139"/>
    <lineage>
        <taxon>Bacteria</taxon>
        <taxon>Pseudomonadati</taxon>
        <taxon>Spirochaetota</taxon>
        <taxon>Spirochaetia</taxon>
        <taxon>Leptospirales</taxon>
        <taxon>Leptospiraceae</taxon>
        <taxon>Leptospira</taxon>
    </lineage>
</organism>
<dbReference type="SUPFAM" id="SSF48695">
    <property type="entry name" value="Multiheme cytochromes"/>
    <property type="match status" value="1"/>
</dbReference>
<evidence type="ECO:0000259" key="2">
    <source>
        <dbReference type="Pfam" id="PF13435"/>
    </source>
</evidence>
<evidence type="ECO:0000313" key="4">
    <source>
        <dbReference type="Proteomes" id="UP000231919"/>
    </source>
</evidence>
<proteinExistence type="predicted"/>
<name>A0ABX4N4V6_9LEPT</name>
<dbReference type="InterPro" id="IPR051829">
    <property type="entry name" value="Multiheme_Cytochr_ET"/>
</dbReference>
<reference evidence="3 4" key="1">
    <citation type="submission" date="2017-07" db="EMBL/GenBank/DDBJ databases">
        <title>Leptospira spp. isolated from tropical soils.</title>
        <authorList>
            <person name="Thibeaux R."/>
            <person name="Iraola G."/>
            <person name="Ferres I."/>
            <person name="Bierque E."/>
            <person name="Girault D."/>
            <person name="Soupe-Gilbert M.-E."/>
            <person name="Picardeau M."/>
            <person name="Goarant C."/>
        </authorList>
    </citation>
    <scope>NUCLEOTIDE SEQUENCE [LARGE SCALE GENOMIC DNA]</scope>
    <source>
        <strain evidence="3 4">JW2-C-B1</strain>
    </source>
</reference>
<keyword evidence="1" id="KW-0732">Signal</keyword>
<keyword evidence="4" id="KW-1185">Reference proteome</keyword>
<dbReference type="Gene3D" id="1.10.1130.10">
    <property type="entry name" value="Flavocytochrome C3, Chain A"/>
    <property type="match status" value="1"/>
</dbReference>
<dbReference type="Pfam" id="PF13435">
    <property type="entry name" value="Cytochrome_C554"/>
    <property type="match status" value="1"/>
</dbReference>
<sequence length="378" mass="43413">MKIFFLLLLIFVSCKDDSLSTKFRLSNGIHPVYFDKRNDLSTNLKDGSILNSSSSCQPCHKNIYENWQKSMHRQSFTNIFYQESHAKEPMSWCLNCHAPLLTNGEDEKNTKKRMLKEEGVSCIVCHVREGKILTSQIPNGNSLVHNYSEAPVMARSEFCASCHQFNFPTNESLNALRAREFKYSNLPMQNTYNEWESSGWSGKKNCQSCHLFQKTKRSHSFPGGHDLEYLSSAFDVKLRRDSERQFTLTVSLKRTGHSLPTGDLFRALRIQILSDENRLIHEWILKKEYVSNLDKKPDASPKSLINDFVFLPQKNKKADSIKQFHFTASKKAISFQYKLYIDYLNGFTHAFGSLPIDNSILLFKSGKLNVPLPDQGQG</sequence>
<dbReference type="InterPro" id="IPR023155">
    <property type="entry name" value="Cyt_c-552/4"/>
</dbReference>
<accession>A0ABX4N4V6</accession>
<dbReference type="Proteomes" id="UP000231919">
    <property type="component" value="Unassembled WGS sequence"/>
</dbReference>
<evidence type="ECO:0000256" key="1">
    <source>
        <dbReference type="ARBA" id="ARBA00022729"/>
    </source>
</evidence>
<dbReference type="EMBL" id="NPDP01000042">
    <property type="protein sequence ID" value="PJZ28331.1"/>
    <property type="molecule type" value="Genomic_DNA"/>
</dbReference>
<dbReference type="PANTHER" id="PTHR35038">
    <property type="entry name" value="DISSIMILATORY SULFITE REDUCTASE SIRA"/>
    <property type="match status" value="1"/>
</dbReference>
<feature type="domain" description="Cytochrome c-552/4" evidence="2">
    <location>
        <begin position="56"/>
        <end position="126"/>
    </location>
</feature>
<dbReference type="InterPro" id="IPR036280">
    <property type="entry name" value="Multihaem_cyt_sf"/>
</dbReference>
<dbReference type="RefSeq" id="WP_100756440.1">
    <property type="nucleotide sequence ID" value="NZ_NPDP01000042.1"/>
</dbReference>
<evidence type="ECO:0000313" key="3">
    <source>
        <dbReference type="EMBL" id="PJZ28331.1"/>
    </source>
</evidence>
<protein>
    <submittedName>
        <fullName evidence="3">Cytochrome c554 and C-prime</fullName>
    </submittedName>
</protein>